<evidence type="ECO:0000313" key="1">
    <source>
        <dbReference type="EMBL" id="OPA77521.1"/>
    </source>
</evidence>
<dbReference type="SUPFAM" id="SSF160719">
    <property type="entry name" value="gpW/gp25-like"/>
    <property type="match status" value="1"/>
</dbReference>
<accession>A0A1T2XCA2</accession>
<dbReference type="OrthoDB" id="2088193at2"/>
<name>A0A1T2XCA2_9BACL</name>
<protein>
    <recommendedName>
        <fullName evidence="3">DUF2634 domain-containing protein</fullName>
    </recommendedName>
</protein>
<dbReference type="Pfam" id="PF10934">
    <property type="entry name" value="Sheath_initiator"/>
    <property type="match status" value="1"/>
</dbReference>
<keyword evidence="2" id="KW-1185">Reference proteome</keyword>
<dbReference type="EMBL" id="MSZX01000005">
    <property type="protein sequence ID" value="OPA77521.1"/>
    <property type="molecule type" value="Genomic_DNA"/>
</dbReference>
<gene>
    <name evidence="1" type="ORF">BVG16_13805</name>
</gene>
<evidence type="ECO:0008006" key="3">
    <source>
        <dbReference type="Google" id="ProtNLM"/>
    </source>
</evidence>
<proteinExistence type="predicted"/>
<dbReference type="AlphaFoldDB" id="A0A1T2XCA2"/>
<organism evidence="1 2">
    <name type="scientific">Paenibacillus selenitireducens</name>
    <dbReference type="NCBI Taxonomy" id="1324314"/>
    <lineage>
        <taxon>Bacteria</taxon>
        <taxon>Bacillati</taxon>
        <taxon>Bacillota</taxon>
        <taxon>Bacilli</taxon>
        <taxon>Bacillales</taxon>
        <taxon>Paenibacillaceae</taxon>
        <taxon>Paenibacillus</taxon>
    </lineage>
</organism>
<comment type="caution">
    <text evidence="1">The sequence shown here is derived from an EMBL/GenBank/DDBJ whole genome shotgun (WGS) entry which is preliminary data.</text>
</comment>
<dbReference type="Gene3D" id="3.10.450.40">
    <property type="match status" value="1"/>
</dbReference>
<dbReference type="RefSeq" id="WP_078499262.1">
    <property type="nucleotide sequence ID" value="NZ_MSZX01000005.1"/>
</dbReference>
<dbReference type="STRING" id="1324314.BVG16_13805"/>
<evidence type="ECO:0000313" key="2">
    <source>
        <dbReference type="Proteomes" id="UP000190188"/>
    </source>
</evidence>
<dbReference type="InterPro" id="IPR020288">
    <property type="entry name" value="Sheath_initiator"/>
</dbReference>
<sequence>MQSLKLIDGDLVIEGGDLLMIDGVGEVIQCADLVLGTNQNEWFLNPPLGIDFGLFRGKNPDEEMMKEDIRRALHDHEPRIQSVDQIDFTYDMKNRNMEITFLATTTEGKQLRSEVGLDAR</sequence>
<reference evidence="1 2" key="1">
    <citation type="submission" date="2017-01" db="EMBL/GenBank/DDBJ databases">
        <title>Genome analysis of Paenibacillus selenitrireducens ES3-24.</title>
        <authorList>
            <person name="Xu D."/>
            <person name="Yao R."/>
            <person name="Zheng S."/>
        </authorList>
    </citation>
    <scope>NUCLEOTIDE SEQUENCE [LARGE SCALE GENOMIC DNA]</scope>
    <source>
        <strain evidence="1 2">ES3-24</strain>
    </source>
</reference>
<dbReference type="Proteomes" id="UP000190188">
    <property type="component" value="Unassembled WGS sequence"/>
</dbReference>